<protein>
    <submittedName>
        <fullName evidence="1">Uncharacterized protein</fullName>
    </submittedName>
</protein>
<comment type="caution">
    <text evidence="1">The sequence shown here is derived from an EMBL/GenBank/DDBJ whole genome shotgun (WGS) entry which is preliminary data.</text>
</comment>
<organism evidence="1 2">
    <name type="scientific">Saguinus oedipus</name>
    <name type="common">Cotton-top tamarin</name>
    <name type="synonym">Oedipomidas oedipus</name>
    <dbReference type="NCBI Taxonomy" id="9490"/>
    <lineage>
        <taxon>Eukaryota</taxon>
        <taxon>Metazoa</taxon>
        <taxon>Chordata</taxon>
        <taxon>Craniata</taxon>
        <taxon>Vertebrata</taxon>
        <taxon>Euteleostomi</taxon>
        <taxon>Mammalia</taxon>
        <taxon>Eutheria</taxon>
        <taxon>Euarchontoglires</taxon>
        <taxon>Primates</taxon>
        <taxon>Haplorrhini</taxon>
        <taxon>Platyrrhini</taxon>
        <taxon>Cebidae</taxon>
        <taxon>Callitrichinae</taxon>
        <taxon>Saguinus</taxon>
    </lineage>
</organism>
<reference evidence="1 2" key="1">
    <citation type="submission" date="2023-05" db="EMBL/GenBank/DDBJ databases">
        <title>B98-5 Cell Line De Novo Hybrid Assembly: An Optical Mapping Approach.</title>
        <authorList>
            <person name="Kananen K."/>
            <person name="Auerbach J.A."/>
            <person name="Kautto E."/>
            <person name="Blachly J.S."/>
        </authorList>
    </citation>
    <scope>NUCLEOTIDE SEQUENCE [LARGE SCALE GENOMIC DNA]</scope>
    <source>
        <strain evidence="1">B95-8</strain>
        <tissue evidence="1">Cell line</tissue>
    </source>
</reference>
<evidence type="ECO:0000313" key="2">
    <source>
        <dbReference type="Proteomes" id="UP001266305"/>
    </source>
</evidence>
<evidence type="ECO:0000313" key="1">
    <source>
        <dbReference type="EMBL" id="KAK2106557.1"/>
    </source>
</evidence>
<proteinExistence type="predicted"/>
<sequence>VPQAPMPCRSRADLHLKNPGLQQALSGSAPFGLGPSRQSREAAWGKTLDVSMSNSVRFSGYKAWDAVR</sequence>
<accession>A0ABQ9VBH2</accession>
<dbReference type="Proteomes" id="UP001266305">
    <property type="component" value="Unassembled WGS sequence"/>
</dbReference>
<name>A0ABQ9VBH2_SAGOE</name>
<feature type="non-terminal residue" evidence="1">
    <location>
        <position position="1"/>
    </location>
</feature>
<gene>
    <name evidence="1" type="ORF">P7K49_016071</name>
</gene>
<feature type="non-terminal residue" evidence="1">
    <location>
        <position position="68"/>
    </location>
</feature>
<keyword evidence="2" id="KW-1185">Reference proteome</keyword>
<dbReference type="EMBL" id="JASSZA010000007">
    <property type="protein sequence ID" value="KAK2106557.1"/>
    <property type="molecule type" value="Genomic_DNA"/>
</dbReference>